<evidence type="ECO:0000256" key="5">
    <source>
        <dbReference type="ARBA" id="ARBA00023285"/>
    </source>
</evidence>
<accession>A0A7S8IDB4</accession>
<keyword evidence="8" id="KW-1185">Reference proteome</keyword>
<dbReference type="EMBL" id="CP062983">
    <property type="protein sequence ID" value="QPC81376.1"/>
    <property type="molecule type" value="Genomic_DNA"/>
</dbReference>
<dbReference type="AlphaFoldDB" id="A0A7S8IDB4"/>
<dbReference type="PANTHER" id="PTHR48101">
    <property type="entry name" value="METHYLMALONYL-COA MUTASE, MITOCHONDRIAL-RELATED"/>
    <property type="match status" value="1"/>
</dbReference>
<organism evidence="7 8">
    <name type="scientific">Phototrophicus methaneseepsis</name>
    <dbReference type="NCBI Taxonomy" id="2710758"/>
    <lineage>
        <taxon>Bacteria</taxon>
        <taxon>Bacillati</taxon>
        <taxon>Chloroflexota</taxon>
        <taxon>Candidatus Thermofontia</taxon>
        <taxon>Phototrophicales</taxon>
        <taxon>Phototrophicaceae</taxon>
        <taxon>Phototrophicus</taxon>
    </lineage>
</organism>
<feature type="domain" description="Methylmalonyl-CoA mutase alpha/beta chain catalytic" evidence="6">
    <location>
        <begin position="127"/>
        <end position="453"/>
    </location>
</feature>
<dbReference type="GO" id="GO:0031419">
    <property type="term" value="F:cobalamin binding"/>
    <property type="evidence" value="ECO:0007669"/>
    <property type="project" value="UniProtKB-KW"/>
</dbReference>
<dbReference type="GO" id="GO:0005737">
    <property type="term" value="C:cytoplasm"/>
    <property type="evidence" value="ECO:0007669"/>
    <property type="project" value="TreeGrafter"/>
</dbReference>
<keyword evidence="5" id="KW-0170">Cobalt</keyword>
<protein>
    <submittedName>
        <fullName evidence="7">Methylmalonyl-CoA mutase small subunit</fullName>
    </submittedName>
</protein>
<name>A0A7S8IDB4_9CHLR</name>
<dbReference type="Proteomes" id="UP000594468">
    <property type="component" value="Chromosome"/>
</dbReference>
<reference evidence="7 8" key="1">
    <citation type="submission" date="2020-02" db="EMBL/GenBank/DDBJ databases">
        <authorList>
            <person name="Zheng R.K."/>
            <person name="Sun C.M."/>
        </authorList>
    </citation>
    <scope>NUCLEOTIDE SEQUENCE [LARGE SCALE GENOMIC DNA]</scope>
    <source>
        <strain evidence="8">rifampicinis</strain>
    </source>
</reference>
<keyword evidence="4" id="KW-0413">Isomerase</keyword>
<dbReference type="Gene3D" id="3.40.50.280">
    <property type="entry name" value="Cobalamin-binding domain"/>
    <property type="match status" value="1"/>
</dbReference>
<evidence type="ECO:0000256" key="1">
    <source>
        <dbReference type="ARBA" id="ARBA00001922"/>
    </source>
</evidence>
<evidence type="ECO:0000313" key="8">
    <source>
        <dbReference type="Proteomes" id="UP000594468"/>
    </source>
</evidence>
<dbReference type="GO" id="GO:0004494">
    <property type="term" value="F:methylmalonyl-CoA mutase activity"/>
    <property type="evidence" value="ECO:0007669"/>
    <property type="project" value="UniProtKB-EC"/>
</dbReference>
<evidence type="ECO:0000256" key="2">
    <source>
        <dbReference type="ARBA" id="ARBA00008465"/>
    </source>
</evidence>
<evidence type="ECO:0000259" key="6">
    <source>
        <dbReference type="Pfam" id="PF01642"/>
    </source>
</evidence>
<sequence length="661" mass="72410">MPITFDEFPVPSDDDWRDATLKSLKGKPLEALNTQTYEGITLRPLYGQQDIDDLLLRHTLPGQVPFLRGVKASGYRQHPWYIAQQNRTSETASDYNANLRDALSRGQTAIVVDLSSDLAWWAQYRSKDVRAAFADVDLKTVPLYVRTHLNGLGMQPLLLASLDTAGMRGYIGDDIYALQTICDAPLALEPMLDALAMAAAWTAENVPELDVILIRGDIYQDSGAHAAQELGFALASAVEHARALQARDVSLDTIFSQMSFLFAVGPNFFMEVAKLRAARMLWSQVVSAYGMDAAEYPAKLHVKSASWNKTRLDPYVNMLRTTTEGIAASVGGIESLELLPFDASYQQPDAFSERIARNQQVILQNEAHLTEVVDPAAGSYYVEWLTDQLAQRAWASFQEVEAAGGFVGAVAAGAPQTQIAQTRQQREERLAHRRDVLVGVNLFANVGESAVPTDTSNGHEVPTNAPLLEFHGFEEALAAAREGMTISQLSMAMGVYHEMQSSSAYRAADPFQHLRDAASRYQQETGQLPGIFLVNMGTMISYKARADFTRGFFEAGGFAVMDYGGFDTIGAAVKAAVESDMRAVVICSTDDLYRDVVEPVTKGIKAGKPDMLVILAGYPQEDVEAYQRAGVDAFIHLGAECLAINRWLQEQLNISALGVIS</sequence>
<feature type="domain" description="Methylmalonyl-CoA mutase alpha/beta chain catalytic" evidence="6">
    <location>
        <begin position="35"/>
        <end position="114"/>
    </location>
</feature>
<evidence type="ECO:0000256" key="4">
    <source>
        <dbReference type="ARBA" id="ARBA00023235"/>
    </source>
</evidence>
<proteinExistence type="inferred from homology"/>
<dbReference type="Gene3D" id="3.20.20.240">
    <property type="entry name" value="Methylmalonyl-CoA mutase"/>
    <property type="match status" value="1"/>
</dbReference>
<dbReference type="SUPFAM" id="SSF51703">
    <property type="entry name" value="Cobalamin (vitamin B12)-dependent enzymes"/>
    <property type="match status" value="1"/>
</dbReference>
<dbReference type="InterPro" id="IPR006099">
    <property type="entry name" value="MeMalonylCoA_mutase_a/b_cat"/>
</dbReference>
<dbReference type="InterPro" id="IPR036724">
    <property type="entry name" value="Cobalamin-bd_sf"/>
</dbReference>
<dbReference type="KEGG" id="pmet:G4Y79_16955"/>
<dbReference type="SUPFAM" id="SSF52242">
    <property type="entry name" value="Cobalamin (vitamin B12)-binding domain"/>
    <property type="match status" value="1"/>
</dbReference>
<comment type="cofactor">
    <cofactor evidence="1">
        <name>adenosylcob(III)alamin</name>
        <dbReference type="ChEBI" id="CHEBI:18408"/>
    </cofactor>
</comment>
<keyword evidence="3" id="KW-0846">Cobalamin</keyword>
<dbReference type="InterPro" id="IPR016176">
    <property type="entry name" value="Cbl-dep_enz_cat"/>
</dbReference>
<dbReference type="PANTHER" id="PTHR48101:SF4">
    <property type="entry name" value="METHYLMALONYL-COA MUTASE, MITOCHONDRIAL"/>
    <property type="match status" value="1"/>
</dbReference>
<gene>
    <name evidence="7" type="ORF">G4Y79_16955</name>
</gene>
<dbReference type="CDD" id="cd03677">
    <property type="entry name" value="MM_CoA_mutase_beta"/>
    <property type="match status" value="1"/>
</dbReference>
<dbReference type="Pfam" id="PF01642">
    <property type="entry name" value="MM_CoA_mutase"/>
    <property type="match status" value="2"/>
</dbReference>
<evidence type="ECO:0000256" key="3">
    <source>
        <dbReference type="ARBA" id="ARBA00022628"/>
    </source>
</evidence>
<evidence type="ECO:0000313" key="7">
    <source>
        <dbReference type="EMBL" id="QPC81376.1"/>
    </source>
</evidence>
<comment type="similarity">
    <text evidence="2">Belongs to the methylmalonyl-CoA mutase family.</text>
</comment>
<dbReference type="GO" id="GO:0019678">
    <property type="term" value="P:propionate metabolic process, methylmalonyl pathway"/>
    <property type="evidence" value="ECO:0007669"/>
    <property type="project" value="TreeGrafter"/>
</dbReference>
<dbReference type="RefSeq" id="WP_195169449.1">
    <property type="nucleotide sequence ID" value="NZ_CP062983.1"/>
</dbReference>
<dbReference type="GO" id="GO:0046872">
    <property type="term" value="F:metal ion binding"/>
    <property type="evidence" value="ECO:0007669"/>
    <property type="project" value="InterPro"/>
</dbReference>